<evidence type="ECO:0000313" key="1">
    <source>
        <dbReference type="EMBL" id="ANB92148.1"/>
    </source>
</evidence>
<accession>A0A378PN85</accession>
<name>A0A378PN85_9GAMM</name>
<dbReference type="EMBL" id="UGPW01000001">
    <property type="protein sequence ID" value="STY87928.1"/>
    <property type="molecule type" value="Genomic_DNA"/>
</dbReference>
<dbReference type="RefSeq" id="WP_063514697.1">
    <property type="nucleotide sequence ID" value="NZ_CP011158.1"/>
</dbReference>
<evidence type="ECO:0000313" key="4">
    <source>
        <dbReference type="Proteomes" id="UP000255102"/>
    </source>
</evidence>
<dbReference type="EMBL" id="CP011158">
    <property type="protein sequence ID" value="ANB92148.1"/>
    <property type="molecule type" value="Genomic_DNA"/>
</dbReference>
<organism evidence="2 4">
    <name type="scientific">Moraxella ovis</name>
    <dbReference type="NCBI Taxonomy" id="29433"/>
    <lineage>
        <taxon>Bacteria</taxon>
        <taxon>Pseudomonadati</taxon>
        <taxon>Pseudomonadota</taxon>
        <taxon>Gammaproteobacteria</taxon>
        <taxon>Moraxellales</taxon>
        <taxon>Moraxellaceae</taxon>
        <taxon>Moraxella</taxon>
    </lineage>
</organism>
<evidence type="ECO:0000313" key="3">
    <source>
        <dbReference type="Proteomes" id="UP000076765"/>
    </source>
</evidence>
<gene>
    <name evidence="1" type="ORF">MOVS_09395</name>
    <name evidence="2" type="ORF">NCTC11227_01955</name>
</gene>
<dbReference type="STRING" id="29433.MOVS_09395"/>
<protein>
    <submittedName>
        <fullName evidence="2">Uncharacterized protein</fullName>
    </submittedName>
</protein>
<dbReference type="Proteomes" id="UP000076765">
    <property type="component" value="Chromosome"/>
</dbReference>
<reference evidence="1 3" key="1">
    <citation type="submission" date="2015-04" db="EMBL/GenBank/DDBJ databases">
        <authorList>
            <person name="Calcutt M.J."/>
            <person name="Foecking M.F."/>
        </authorList>
    </citation>
    <scope>NUCLEOTIDE SEQUENCE [LARGE SCALE GENOMIC DNA]</scope>
    <source>
        <strain evidence="1 3">199/55</strain>
    </source>
</reference>
<proteinExistence type="predicted"/>
<sequence length="87" mass="9898">MTAISPKFIMDTLKTYFAFKTDWLRHLGQKFLHESGVDEAIIMAIFGHEMAGQESHQKFSSLSKGDIIAVKSTYQALADKLRLQHIK</sequence>
<evidence type="ECO:0000313" key="2">
    <source>
        <dbReference type="EMBL" id="STY87928.1"/>
    </source>
</evidence>
<reference evidence="2 4" key="2">
    <citation type="submission" date="2018-06" db="EMBL/GenBank/DDBJ databases">
        <authorList>
            <consortium name="Pathogen Informatics"/>
            <person name="Doyle S."/>
        </authorList>
    </citation>
    <scope>NUCLEOTIDE SEQUENCE [LARGE SCALE GENOMIC DNA]</scope>
    <source>
        <strain evidence="2 4">NCTC11227</strain>
    </source>
</reference>
<dbReference type="AlphaFoldDB" id="A0A378PN85"/>
<dbReference type="Proteomes" id="UP000255102">
    <property type="component" value="Unassembled WGS sequence"/>
</dbReference>
<keyword evidence="3" id="KW-1185">Reference proteome</keyword>
<dbReference type="KEGG" id="moi:MOVS_09395"/>